<dbReference type="InterPro" id="IPR030230">
    <property type="entry name" value="Gpn1/Npa3/XAB1"/>
</dbReference>
<protein>
    <recommendedName>
        <fullName evidence="5">GPN-loop GTPase</fullName>
        <ecNumber evidence="5">3.6.5.-</ecNumber>
    </recommendedName>
</protein>
<name>A0A8J6B5J7_9EUKA</name>
<dbReference type="EC" id="3.6.5.-" evidence="5"/>
<dbReference type="PANTHER" id="PTHR21231:SF8">
    <property type="entry name" value="GPN-LOOP GTPASE 1"/>
    <property type="match status" value="1"/>
</dbReference>
<dbReference type="Pfam" id="PF03029">
    <property type="entry name" value="ATP_bind_1"/>
    <property type="match status" value="1"/>
</dbReference>
<evidence type="ECO:0000313" key="7">
    <source>
        <dbReference type="Proteomes" id="UP000717585"/>
    </source>
</evidence>
<dbReference type="InterPro" id="IPR027417">
    <property type="entry name" value="P-loop_NTPase"/>
</dbReference>
<organism evidence="6 7">
    <name type="scientific">Carpediemonas membranifera</name>
    <dbReference type="NCBI Taxonomy" id="201153"/>
    <lineage>
        <taxon>Eukaryota</taxon>
        <taxon>Metamonada</taxon>
        <taxon>Carpediemonas-like organisms</taxon>
        <taxon>Carpediemonas</taxon>
    </lineage>
</organism>
<keyword evidence="6" id="KW-0067">ATP-binding</keyword>
<comment type="function">
    <text evidence="5">Small GTPase required for proper nuclear import of RNA polymerase II (RNAPII). May act at an RNAP assembly step prior to nuclear import.</text>
</comment>
<dbReference type="PANTHER" id="PTHR21231">
    <property type="entry name" value="XPA-BINDING PROTEIN 1-RELATED"/>
    <property type="match status" value="1"/>
</dbReference>
<dbReference type="GO" id="GO:0005737">
    <property type="term" value="C:cytoplasm"/>
    <property type="evidence" value="ECO:0007669"/>
    <property type="project" value="UniProtKB-SubCell"/>
</dbReference>
<evidence type="ECO:0000256" key="1">
    <source>
        <dbReference type="ARBA" id="ARBA00005290"/>
    </source>
</evidence>
<dbReference type="GO" id="GO:0003924">
    <property type="term" value="F:GTPase activity"/>
    <property type="evidence" value="ECO:0007669"/>
    <property type="project" value="InterPro"/>
</dbReference>
<evidence type="ECO:0000256" key="3">
    <source>
        <dbReference type="ARBA" id="ARBA00022801"/>
    </source>
</evidence>
<comment type="similarity">
    <text evidence="1 5">Belongs to the GPN-loop GTPase family.</text>
</comment>
<dbReference type="GO" id="GO:0005634">
    <property type="term" value="C:nucleus"/>
    <property type="evidence" value="ECO:0007669"/>
    <property type="project" value="UniProtKB-SubCell"/>
</dbReference>
<dbReference type="Proteomes" id="UP000717585">
    <property type="component" value="Unassembled WGS sequence"/>
</dbReference>
<dbReference type="Gene3D" id="3.40.50.300">
    <property type="entry name" value="P-loop containing nucleotide triphosphate hydrolases"/>
    <property type="match status" value="1"/>
</dbReference>
<dbReference type="EMBL" id="JAHDYR010000025">
    <property type="protein sequence ID" value="KAG9393317.1"/>
    <property type="molecule type" value="Genomic_DNA"/>
</dbReference>
<sequence length="292" mass="32090">MGSNKVAVLVLGMAGSGKSTLMQGLKSYTSRHKLSSYFVNLDPAVRKTPAFEPNIDICDTVDYHELMKSTKMGPNGAIMTSLNLYATKFNEVLSIIESKDVEFVFIDTPGQIEVFTWSASGQLIAGALASSMPVIILYAIDTVRSASPVTFASNMLYACSVMYRLRLPIVLAFTKTDLVAADKAFEWISDPQVLADALQDDSRYLGSMSTSMAFMLESVYSNLPVAGVSAVTSLGMDDVIEKIREARVTYNDVFLPELEKAKQLKAEKLAGKAEEAYRSWEDDWKADQGMDF</sequence>
<dbReference type="AlphaFoldDB" id="A0A8J6B5J7"/>
<keyword evidence="3 5" id="KW-0378">Hydrolase</keyword>
<dbReference type="SUPFAM" id="SSF52540">
    <property type="entry name" value="P-loop containing nucleoside triphosphate hydrolases"/>
    <property type="match status" value="1"/>
</dbReference>
<dbReference type="OrthoDB" id="243313at2759"/>
<evidence type="ECO:0000256" key="4">
    <source>
        <dbReference type="ARBA" id="ARBA00023134"/>
    </source>
</evidence>
<comment type="caution">
    <text evidence="6">The sequence shown here is derived from an EMBL/GenBank/DDBJ whole genome shotgun (WGS) entry which is preliminary data.</text>
</comment>
<keyword evidence="2 5" id="KW-0547">Nucleotide-binding</keyword>
<keyword evidence="4 5" id="KW-0342">GTP-binding</keyword>
<reference evidence="6" key="1">
    <citation type="submission" date="2021-05" db="EMBL/GenBank/DDBJ databases">
        <title>A free-living protist that lacks canonical eukaryotic 1 DNA replication and segregation systems.</title>
        <authorList>
            <person name="Salas-Leiva D.E."/>
            <person name="Tromer E.C."/>
            <person name="Curtis B.A."/>
            <person name="Jerlstrom-Hultqvist J."/>
            <person name="Kolisko M."/>
            <person name="Yi Z."/>
            <person name="Salas-Leiva J.S."/>
            <person name="Gallot-Lavallee L."/>
            <person name="Kops G.J.P.L."/>
            <person name="Archibald J.M."/>
            <person name="Simpson A.G.B."/>
            <person name="Roger A.J."/>
        </authorList>
    </citation>
    <scope>NUCLEOTIDE SEQUENCE</scope>
    <source>
        <strain evidence="6">BICM</strain>
    </source>
</reference>
<proteinExistence type="inferred from homology"/>
<evidence type="ECO:0000313" key="6">
    <source>
        <dbReference type="EMBL" id="KAG9393317.1"/>
    </source>
</evidence>
<keyword evidence="5" id="KW-0963">Cytoplasm</keyword>
<keyword evidence="7" id="KW-1185">Reference proteome</keyword>
<dbReference type="CDD" id="cd17870">
    <property type="entry name" value="GPN1"/>
    <property type="match status" value="1"/>
</dbReference>
<dbReference type="InterPro" id="IPR004130">
    <property type="entry name" value="Gpn"/>
</dbReference>
<dbReference type="GO" id="GO:0005524">
    <property type="term" value="F:ATP binding"/>
    <property type="evidence" value="ECO:0007669"/>
    <property type="project" value="UniProtKB-KW"/>
</dbReference>
<evidence type="ECO:0000256" key="5">
    <source>
        <dbReference type="RuleBase" id="RU365059"/>
    </source>
</evidence>
<accession>A0A8J6B5J7</accession>
<comment type="subcellular location">
    <subcellularLocation>
        <location evidence="5">Cytoplasm</location>
    </subcellularLocation>
    <subcellularLocation>
        <location evidence="5">Nucleus</location>
    </subcellularLocation>
</comment>
<dbReference type="GO" id="GO:0005525">
    <property type="term" value="F:GTP binding"/>
    <property type="evidence" value="ECO:0007669"/>
    <property type="project" value="UniProtKB-KW"/>
</dbReference>
<comment type="subunit">
    <text evidence="5">Binds to RNA polymerase II.</text>
</comment>
<gene>
    <name evidence="6" type="ORF">J8273_3451</name>
</gene>
<evidence type="ECO:0000256" key="2">
    <source>
        <dbReference type="ARBA" id="ARBA00022741"/>
    </source>
</evidence>